<comment type="caution">
    <text evidence="27">The sequence shown here is derived from an EMBL/GenBank/DDBJ whole genome shotgun (WGS) entry which is preliminary data.</text>
</comment>
<evidence type="ECO:0000256" key="13">
    <source>
        <dbReference type="ARBA" id="ARBA00023136"/>
    </source>
</evidence>
<proteinExistence type="predicted"/>
<dbReference type="SMART" id="SM00108">
    <property type="entry name" value="B_lectin"/>
    <property type="match status" value="1"/>
</dbReference>
<comment type="subcellular location">
    <subcellularLocation>
        <location evidence="1">Cell membrane</location>
        <topology evidence="1">Single-pass type I membrane protein</topology>
    </subcellularLocation>
</comment>
<dbReference type="PROSITE" id="PS00108">
    <property type="entry name" value="PROTEIN_KINASE_ST"/>
    <property type="match status" value="1"/>
</dbReference>
<dbReference type="Pfam" id="PF07714">
    <property type="entry name" value="PK_Tyr_Ser-Thr"/>
    <property type="match status" value="1"/>
</dbReference>
<dbReference type="Pfam" id="PF00954">
    <property type="entry name" value="S_locus_glycop"/>
    <property type="match status" value="1"/>
</dbReference>
<keyword evidence="7 22" id="KW-0732">Signal</keyword>
<evidence type="ECO:0000256" key="7">
    <source>
        <dbReference type="ARBA" id="ARBA00022729"/>
    </source>
</evidence>
<evidence type="ECO:0000256" key="14">
    <source>
        <dbReference type="ARBA" id="ARBA00023157"/>
    </source>
</evidence>
<evidence type="ECO:0000256" key="20">
    <source>
        <dbReference type="SAM" id="MobiDB-lite"/>
    </source>
</evidence>
<evidence type="ECO:0000256" key="15">
    <source>
        <dbReference type="ARBA" id="ARBA00023170"/>
    </source>
</evidence>
<sequence length="1066" mass="120250">MLNLKVFLLSCSLLLFLPLCSCRDTITNVTSIFDHSGESDTLVSKGGRFTLGFFTPNGSFDLRRRYIGIWYSGSDPKTVVWVANRDAPLLYRTGFFGFAGDGNLVVSAKGKGFNHSWRTNVKSSLGPGTMIAQLLDSGNLVLRDVSREGQIKWQSFTQPTDTFLPGMLLGSLNLTSWKTSNDPGVGKYMFQQDQESEGQYVINHQQSQYWKSGIYGKYISSSDLPQEITPLLSPTNQTQDYNTRLRITFDGFIQYFNETSPWIPIWLEPKDQCGLSNPCGEFGSCNSDNIVLCKCLPGFEPRYQSSWETGDYSRGCINKSPHIGKDFLNLTMMKAGKRGINGVDANNNDECMARCIQSDQCQAFSYIEYKFAQRGNVGRCWTWLEELEDIQESTEDGANLFVRVSLPYIDFHVSCLIRMGSYFLVVGTNRSCGTCGTNIIPYPLSVGANCGDYNYFFFHCNASTGQLFFDSRNSSFRVTNIKREMLSFSVHVERSTDCTTIHSMRTALQLNDSWPFFVIRCNTGSNIFSVGPSLENYKQLKEIEIGWNPPMVEPTCSSSKDCRDWPKTTCNATNGGTKRCLCPLNFRLNTTFYNCTQDNLGPDGNSEVSQHEKKPLYLISLVAIPIMILAAGFLYNRWRKQPRTQVKRESNSGDPAFRMYDSERRVKEWISSTQFGEDDKKGIDVPFFDLGVILEATDSFSDENKLGRGGFGPVYKGKFPGGQEIAVKRLLSGSGQGLEEFKNEVMLIAKLQHRNLVRLLGYCVEGEEKILMYEYMPNKSLDSFIFGEFQCSSFYDSYVQCLSKLSYDIIESISLTMVDQTRSVLLTWEMRLEIILGIARGMLYLHQDSRLRIIHRDLKTSNVLLDEEMNPKISDFGLARIFEGKQTEATTQRVIGTYGYMSPEYALDGFFSIKSDVFSFGVVVLEIISGKRNTGFYPPEGQLNLISHMFGTLILFSVRIEIIYAQTWRLWTENNALNLMDRILEETCSRGEVLKCINVALLCLQEDPNDRPTMSNVLFMLGGEITKLPTPKQPAFALKPSFSSTGSSSTRPDSSFIVSASMEQGR</sequence>
<dbReference type="Pfam" id="PF01453">
    <property type="entry name" value="B_lectin"/>
    <property type="match status" value="1"/>
</dbReference>
<dbReference type="InterPro" id="IPR000742">
    <property type="entry name" value="EGF"/>
</dbReference>
<evidence type="ECO:0000256" key="22">
    <source>
        <dbReference type="SAM" id="SignalP"/>
    </source>
</evidence>
<keyword evidence="3" id="KW-1003">Cell membrane</keyword>
<dbReference type="PROSITE" id="PS50948">
    <property type="entry name" value="PAN"/>
    <property type="match status" value="1"/>
</dbReference>
<keyword evidence="9" id="KW-0547">Nucleotide-binding</keyword>
<dbReference type="GO" id="GO:0030246">
    <property type="term" value="F:carbohydrate binding"/>
    <property type="evidence" value="ECO:0007669"/>
    <property type="project" value="UniProtKB-KW"/>
</dbReference>
<name>A0A218Y175_PUNGR</name>
<dbReference type="GO" id="GO:0005524">
    <property type="term" value="F:ATP binding"/>
    <property type="evidence" value="ECO:0007669"/>
    <property type="project" value="UniProtKB-KW"/>
</dbReference>
<evidence type="ECO:0000256" key="9">
    <source>
        <dbReference type="ARBA" id="ARBA00022741"/>
    </source>
</evidence>
<keyword evidence="11" id="KW-0067">ATP-binding</keyword>
<evidence type="ECO:0000259" key="23">
    <source>
        <dbReference type="PROSITE" id="PS50011"/>
    </source>
</evidence>
<dbReference type="CDD" id="cd14066">
    <property type="entry name" value="STKc_IRAK"/>
    <property type="match status" value="1"/>
</dbReference>
<feature type="domain" description="Apple" evidence="26">
    <location>
        <begin position="316"/>
        <end position="405"/>
    </location>
</feature>
<protein>
    <recommendedName>
        <fullName evidence="2">non-specific serine/threonine protein kinase</fullName>
        <ecNumber evidence="2">2.7.11.1</ecNumber>
    </recommendedName>
</protein>
<evidence type="ECO:0000256" key="6">
    <source>
        <dbReference type="ARBA" id="ARBA00022692"/>
    </source>
</evidence>
<evidence type="ECO:0000313" key="27">
    <source>
        <dbReference type="EMBL" id="OWM90974.1"/>
    </source>
</evidence>
<keyword evidence="14" id="KW-1015">Disulfide bond</keyword>
<keyword evidence="5" id="KW-0808">Transferase</keyword>
<evidence type="ECO:0000259" key="24">
    <source>
        <dbReference type="PROSITE" id="PS50026"/>
    </source>
</evidence>
<evidence type="ECO:0000259" key="25">
    <source>
        <dbReference type="PROSITE" id="PS50927"/>
    </source>
</evidence>
<dbReference type="GO" id="GO:0004674">
    <property type="term" value="F:protein serine/threonine kinase activity"/>
    <property type="evidence" value="ECO:0007669"/>
    <property type="project" value="UniProtKB-KW"/>
</dbReference>
<dbReference type="FunFam" id="1.10.510.10:FF:000060">
    <property type="entry name" value="G-type lectin S-receptor-like serine/threonine-protein kinase"/>
    <property type="match status" value="1"/>
</dbReference>
<keyword evidence="4" id="KW-0723">Serine/threonine-protein kinase</keyword>
<evidence type="ECO:0000256" key="3">
    <source>
        <dbReference type="ARBA" id="ARBA00022475"/>
    </source>
</evidence>
<dbReference type="EC" id="2.7.11.1" evidence="2"/>
<evidence type="ECO:0000256" key="1">
    <source>
        <dbReference type="ARBA" id="ARBA00004251"/>
    </source>
</evidence>
<dbReference type="PROSITE" id="PS50011">
    <property type="entry name" value="PROTEIN_KINASE_DOM"/>
    <property type="match status" value="1"/>
</dbReference>
<keyword evidence="15" id="KW-0675">Receptor</keyword>
<evidence type="ECO:0000256" key="10">
    <source>
        <dbReference type="ARBA" id="ARBA00022777"/>
    </source>
</evidence>
<feature type="domain" description="EGF-like" evidence="24">
    <location>
        <begin position="269"/>
        <end position="305"/>
    </location>
</feature>
<dbReference type="InterPro" id="IPR008271">
    <property type="entry name" value="Ser/Thr_kinase_AS"/>
</dbReference>
<dbReference type="Gene3D" id="3.50.4.10">
    <property type="entry name" value="Hepatocyte Growth Factor"/>
    <property type="match status" value="1"/>
</dbReference>
<dbReference type="InterPro" id="IPR001245">
    <property type="entry name" value="Ser-Thr/Tyr_kinase_cat_dom"/>
</dbReference>
<dbReference type="PANTHER" id="PTHR27002:SF1111">
    <property type="entry name" value="NON-SPECIFIC SERINE_THREONINE PROTEIN KINASE"/>
    <property type="match status" value="1"/>
</dbReference>
<feature type="region of interest" description="Disordered" evidence="20">
    <location>
        <begin position="1039"/>
        <end position="1066"/>
    </location>
</feature>
<feature type="chain" id="PRO_5013098189" description="non-specific serine/threonine protein kinase" evidence="22">
    <location>
        <begin position="23"/>
        <end position="1066"/>
    </location>
</feature>
<dbReference type="InterPro" id="IPR000719">
    <property type="entry name" value="Prot_kinase_dom"/>
</dbReference>
<dbReference type="GO" id="GO:0005886">
    <property type="term" value="C:plasma membrane"/>
    <property type="evidence" value="ECO:0007669"/>
    <property type="project" value="UniProtKB-SubCell"/>
</dbReference>
<accession>A0A218Y175</accession>
<dbReference type="FunFam" id="3.30.200.20:FF:000330">
    <property type="entry name" value="G-type lectin S-receptor-like serine/threonine-protein kinase At4g03230"/>
    <property type="match status" value="1"/>
</dbReference>
<dbReference type="EMBL" id="MTKT01000420">
    <property type="protein sequence ID" value="OWM90974.1"/>
    <property type="molecule type" value="Genomic_DNA"/>
</dbReference>
<dbReference type="InterPro" id="IPR001480">
    <property type="entry name" value="Bulb-type_lectin_dom"/>
</dbReference>
<dbReference type="PANTHER" id="PTHR27002">
    <property type="entry name" value="RECEPTOR-LIKE SERINE/THREONINE-PROTEIN KINASE SD1-8"/>
    <property type="match status" value="1"/>
</dbReference>
<dbReference type="CDD" id="cd00054">
    <property type="entry name" value="EGF_CA"/>
    <property type="match status" value="1"/>
</dbReference>
<feature type="compositionally biased region" description="Low complexity" evidence="20">
    <location>
        <begin position="1040"/>
        <end position="1056"/>
    </location>
</feature>
<feature type="compositionally biased region" description="Polar residues" evidence="20">
    <location>
        <begin position="1057"/>
        <end position="1066"/>
    </location>
</feature>
<comment type="caution">
    <text evidence="19">Lacks conserved residue(s) required for the propagation of feature annotation.</text>
</comment>
<dbReference type="SUPFAM" id="SSF51110">
    <property type="entry name" value="alpha-D-mannose-specific plant lectins"/>
    <property type="match status" value="1"/>
</dbReference>
<dbReference type="Gene3D" id="3.30.200.20">
    <property type="entry name" value="Phosphorylase Kinase, domain 1"/>
    <property type="match status" value="1"/>
</dbReference>
<dbReference type="Pfam" id="PF08276">
    <property type="entry name" value="PAN_2"/>
    <property type="match status" value="1"/>
</dbReference>
<dbReference type="Gene3D" id="1.10.510.10">
    <property type="entry name" value="Transferase(Phosphotransferase) domain 1"/>
    <property type="match status" value="1"/>
</dbReference>
<keyword evidence="13 21" id="KW-0472">Membrane</keyword>
<dbReference type="PROSITE" id="PS50927">
    <property type="entry name" value="BULB_LECTIN"/>
    <property type="match status" value="1"/>
</dbReference>
<feature type="domain" description="Bulb-type lectin" evidence="25">
    <location>
        <begin position="27"/>
        <end position="155"/>
    </location>
</feature>
<evidence type="ECO:0000256" key="21">
    <source>
        <dbReference type="SAM" id="Phobius"/>
    </source>
</evidence>
<dbReference type="GO" id="GO:0048544">
    <property type="term" value="P:recognition of pollen"/>
    <property type="evidence" value="ECO:0007669"/>
    <property type="project" value="InterPro"/>
</dbReference>
<dbReference type="InterPro" id="IPR036426">
    <property type="entry name" value="Bulb-type_lectin_dom_sf"/>
</dbReference>
<evidence type="ECO:0000259" key="26">
    <source>
        <dbReference type="PROSITE" id="PS50948"/>
    </source>
</evidence>
<evidence type="ECO:0000256" key="2">
    <source>
        <dbReference type="ARBA" id="ARBA00012513"/>
    </source>
</evidence>
<reference evidence="28" key="1">
    <citation type="journal article" date="2017" name="Plant J.">
        <title>The pomegranate (Punica granatum L.) genome and the genomics of punicalagin biosynthesis.</title>
        <authorList>
            <person name="Qin G."/>
            <person name="Xu C."/>
            <person name="Ming R."/>
            <person name="Tang H."/>
            <person name="Guyot R."/>
            <person name="Kramer E.M."/>
            <person name="Hu Y."/>
            <person name="Yi X."/>
            <person name="Qi Y."/>
            <person name="Xu X."/>
            <person name="Gao Z."/>
            <person name="Pan H."/>
            <person name="Jian J."/>
            <person name="Tian Y."/>
            <person name="Yue Z."/>
            <person name="Xu Y."/>
        </authorList>
    </citation>
    <scope>NUCLEOTIDE SEQUENCE [LARGE SCALE GENOMIC DNA]</scope>
    <source>
        <strain evidence="28">cv. Dabenzi</strain>
    </source>
</reference>
<dbReference type="CDD" id="cd00028">
    <property type="entry name" value="B_lectin"/>
    <property type="match status" value="1"/>
</dbReference>
<feature type="signal peptide" evidence="22">
    <location>
        <begin position="1"/>
        <end position="22"/>
    </location>
</feature>
<keyword evidence="10" id="KW-0418">Kinase</keyword>
<comment type="catalytic activity">
    <reaction evidence="17">
        <text>L-threonyl-[protein] + ATP = O-phospho-L-threonyl-[protein] + ADP + H(+)</text>
        <dbReference type="Rhea" id="RHEA:46608"/>
        <dbReference type="Rhea" id="RHEA-COMP:11060"/>
        <dbReference type="Rhea" id="RHEA-COMP:11605"/>
        <dbReference type="ChEBI" id="CHEBI:15378"/>
        <dbReference type="ChEBI" id="CHEBI:30013"/>
        <dbReference type="ChEBI" id="CHEBI:30616"/>
        <dbReference type="ChEBI" id="CHEBI:61977"/>
        <dbReference type="ChEBI" id="CHEBI:456216"/>
        <dbReference type="EC" id="2.7.11.1"/>
    </reaction>
</comment>
<comment type="catalytic activity">
    <reaction evidence="18">
        <text>L-seryl-[protein] + ATP = O-phospho-L-seryl-[protein] + ADP + H(+)</text>
        <dbReference type="Rhea" id="RHEA:17989"/>
        <dbReference type="Rhea" id="RHEA-COMP:9863"/>
        <dbReference type="Rhea" id="RHEA-COMP:11604"/>
        <dbReference type="ChEBI" id="CHEBI:15378"/>
        <dbReference type="ChEBI" id="CHEBI:29999"/>
        <dbReference type="ChEBI" id="CHEBI:30616"/>
        <dbReference type="ChEBI" id="CHEBI:83421"/>
        <dbReference type="ChEBI" id="CHEBI:456216"/>
        <dbReference type="EC" id="2.7.11.1"/>
    </reaction>
</comment>
<dbReference type="InterPro" id="IPR000858">
    <property type="entry name" value="S_locus_glycoprot_dom"/>
</dbReference>
<feature type="domain" description="Protein kinase" evidence="23">
    <location>
        <begin position="700"/>
        <end position="1036"/>
    </location>
</feature>
<keyword evidence="16" id="KW-0325">Glycoprotein</keyword>
<feature type="transmembrane region" description="Helical" evidence="21">
    <location>
        <begin position="616"/>
        <end position="635"/>
    </location>
</feature>
<evidence type="ECO:0000256" key="4">
    <source>
        <dbReference type="ARBA" id="ARBA00022527"/>
    </source>
</evidence>
<evidence type="ECO:0000256" key="19">
    <source>
        <dbReference type="PROSITE-ProRule" id="PRU00076"/>
    </source>
</evidence>
<keyword evidence="19" id="KW-0245">EGF-like domain</keyword>
<evidence type="ECO:0000256" key="16">
    <source>
        <dbReference type="ARBA" id="ARBA00023180"/>
    </source>
</evidence>
<keyword evidence="6 21" id="KW-0812">Transmembrane</keyword>
<evidence type="ECO:0000256" key="11">
    <source>
        <dbReference type="ARBA" id="ARBA00022840"/>
    </source>
</evidence>
<keyword evidence="8" id="KW-0430">Lectin</keyword>
<evidence type="ECO:0000256" key="17">
    <source>
        <dbReference type="ARBA" id="ARBA00047899"/>
    </source>
</evidence>
<organism evidence="27 28">
    <name type="scientific">Punica granatum</name>
    <name type="common">Pomegranate</name>
    <dbReference type="NCBI Taxonomy" id="22663"/>
    <lineage>
        <taxon>Eukaryota</taxon>
        <taxon>Viridiplantae</taxon>
        <taxon>Streptophyta</taxon>
        <taxon>Embryophyta</taxon>
        <taxon>Tracheophyta</taxon>
        <taxon>Spermatophyta</taxon>
        <taxon>Magnoliopsida</taxon>
        <taxon>eudicotyledons</taxon>
        <taxon>Gunneridae</taxon>
        <taxon>Pentapetalae</taxon>
        <taxon>rosids</taxon>
        <taxon>malvids</taxon>
        <taxon>Myrtales</taxon>
        <taxon>Lythraceae</taxon>
        <taxon>Punica</taxon>
    </lineage>
</organism>
<evidence type="ECO:0000256" key="5">
    <source>
        <dbReference type="ARBA" id="ARBA00022679"/>
    </source>
</evidence>
<dbReference type="PROSITE" id="PS50026">
    <property type="entry name" value="EGF_3"/>
    <property type="match status" value="1"/>
</dbReference>
<evidence type="ECO:0000313" key="28">
    <source>
        <dbReference type="Proteomes" id="UP000197138"/>
    </source>
</evidence>
<gene>
    <name evidence="27" type="ORF">CDL15_Pgr023307</name>
</gene>
<dbReference type="Proteomes" id="UP000197138">
    <property type="component" value="Unassembled WGS sequence"/>
</dbReference>
<evidence type="ECO:0000256" key="12">
    <source>
        <dbReference type="ARBA" id="ARBA00022989"/>
    </source>
</evidence>
<dbReference type="InterPro" id="IPR011009">
    <property type="entry name" value="Kinase-like_dom_sf"/>
</dbReference>
<dbReference type="AlphaFoldDB" id="A0A218Y175"/>
<evidence type="ECO:0000256" key="18">
    <source>
        <dbReference type="ARBA" id="ARBA00048679"/>
    </source>
</evidence>
<dbReference type="SUPFAM" id="SSF56112">
    <property type="entry name" value="Protein kinase-like (PK-like)"/>
    <property type="match status" value="1"/>
</dbReference>
<dbReference type="Gene3D" id="2.90.10.10">
    <property type="entry name" value="Bulb-type lectin domain"/>
    <property type="match status" value="1"/>
</dbReference>
<keyword evidence="12 21" id="KW-1133">Transmembrane helix</keyword>
<dbReference type="InterPro" id="IPR003609">
    <property type="entry name" value="Pan_app"/>
</dbReference>
<evidence type="ECO:0000256" key="8">
    <source>
        <dbReference type="ARBA" id="ARBA00022734"/>
    </source>
</evidence>
<dbReference type="SMART" id="SM00220">
    <property type="entry name" value="S_TKc"/>
    <property type="match status" value="1"/>
</dbReference>